<proteinExistence type="predicted"/>
<dbReference type="RefSeq" id="WP_039772331.1">
    <property type="nucleotide sequence ID" value="NZ_JTGH01000024.1"/>
</dbReference>
<organism evidence="1 2">
    <name type="scientific">Pseudomonas fluorescens</name>
    <dbReference type="NCBI Taxonomy" id="294"/>
    <lineage>
        <taxon>Bacteria</taxon>
        <taxon>Pseudomonadati</taxon>
        <taxon>Pseudomonadota</taxon>
        <taxon>Gammaproteobacteria</taxon>
        <taxon>Pseudomonadales</taxon>
        <taxon>Pseudomonadaceae</taxon>
        <taxon>Pseudomonas</taxon>
    </lineage>
</organism>
<name>A0AAE2A3I9_PSEFL</name>
<evidence type="ECO:0000313" key="1">
    <source>
        <dbReference type="EMBL" id="KIF56252.1"/>
    </source>
</evidence>
<evidence type="ECO:0000313" key="2">
    <source>
        <dbReference type="Proteomes" id="UP000031587"/>
    </source>
</evidence>
<reference evidence="1 2" key="1">
    <citation type="submission" date="2014-11" db="EMBL/GenBank/DDBJ databases">
        <title>Draft genome sequence of Pseudomonas fluorescens strains SF4c SF39a.</title>
        <authorList>
            <person name="Underwood G.E."/>
            <person name="Ly L.K."/>
            <person name="Bitzer A.S."/>
            <person name="Godino A."/>
            <person name="Bucci V."/>
            <person name="Fischer S."/>
            <person name="Silby M.W."/>
        </authorList>
    </citation>
    <scope>NUCLEOTIDE SEQUENCE [LARGE SCALE GENOMIC DNA]</scope>
    <source>
        <strain evidence="1 2">SF4c</strain>
    </source>
</reference>
<dbReference type="EMBL" id="JTGH01000024">
    <property type="protein sequence ID" value="KIF56252.1"/>
    <property type="molecule type" value="Genomic_DNA"/>
</dbReference>
<gene>
    <name evidence="1" type="ORF">QS95_25545</name>
</gene>
<sequence length="97" mass="11143">MSNIDWSMLVTKEMKDAAAAKALFEQKTQVEDAWRARELEIVARQLEAIEEDEAEETPPDLLPGTRKQWLKYRGQVSNWKAGADRFPDQAGRPVRPM</sequence>
<dbReference type="AlphaFoldDB" id="A0AAE2A3I9"/>
<comment type="caution">
    <text evidence="1">The sequence shown here is derived from an EMBL/GenBank/DDBJ whole genome shotgun (WGS) entry which is preliminary data.</text>
</comment>
<accession>A0AAE2A3I9</accession>
<dbReference type="Proteomes" id="UP000031587">
    <property type="component" value="Unassembled WGS sequence"/>
</dbReference>
<protein>
    <submittedName>
        <fullName evidence="1">Uncharacterized protein</fullName>
    </submittedName>
</protein>